<accession>A0A1Y2I423</accession>
<dbReference type="AlphaFoldDB" id="A0A1Y2I423"/>
<proteinExistence type="predicted"/>
<name>A0A1Y2I423_9FUNG</name>
<dbReference type="EMBL" id="MCFL01000002">
    <property type="protein sequence ID" value="ORZ40974.1"/>
    <property type="molecule type" value="Genomic_DNA"/>
</dbReference>
<evidence type="ECO:0000313" key="1">
    <source>
        <dbReference type="EMBL" id="ORZ40974.1"/>
    </source>
</evidence>
<evidence type="ECO:0000313" key="2">
    <source>
        <dbReference type="Proteomes" id="UP000193411"/>
    </source>
</evidence>
<protein>
    <submittedName>
        <fullName evidence="1">Uncharacterized protein</fullName>
    </submittedName>
</protein>
<reference evidence="1 2" key="1">
    <citation type="submission" date="2016-07" db="EMBL/GenBank/DDBJ databases">
        <title>Pervasive Adenine N6-methylation of Active Genes in Fungi.</title>
        <authorList>
            <consortium name="DOE Joint Genome Institute"/>
            <person name="Mondo S.J."/>
            <person name="Dannebaum R.O."/>
            <person name="Kuo R.C."/>
            <person name="Labutti K."/>
            <person name="Haridas S."/>
            <person name="Kuo A."/>
            <person name="Salamov A."/>
            <person name="Ahrendt S.R."/>
            <person name="Lipzen A."/>
            <person name="Sullivan W."/>
            <person name="Andreopoulos W.B."/>
            <person name="Clum A."/>
            <person name="Lindquist E."/>
            <person name="Daum C."/>
            <person name="Ramamoorthy G.K."/>
            <person name="Gryganskyi A."/>
            <person name="Culley D."/>
            <person name="Magnuson J.K."/>
            <person name="James T.Y."/>
            <person name="O'Malley M.A."/>
            <person name="Stajich J.E."/>
            <person name="Spatafora J.W."/>
            <person name="Visel A."/>
            <person name="Grigoriev I.V."/>
        </authorList>
    </citation>
    <scope>NUCLEOTIDE SEQUENCE [LARGE SCALE GENOMIC DNA]</scope>
    <source>
        <strain evidence="1 2">PL171</strain>
    </source>
</reference>
<comment type="caution">
    <text evidence="1">The sequence shown here is derived from an EMBL/GenBank/DDBJ whole genome shotgun (WGS) entry which is preliminary data.</text>
</comment>
<keyword evidence="2" id="KW-1185">Reference proteome</keyword>
<organism evidence="1 2">
    <name type="scientific">Catenaria anguillulae PL171</name>
    <dbReference type="NCBI Taxonomy" id="765915"/>
    <lineage>
        <taxon>Eukaryota</taxon>
        <taxon>Fungi</taxon>
        <taxon>Fungi incertae sedis</taxon>
        <taxon>Blastocladiomycota</taxon>
        <taxon>Blastocladiomycetes</taxon>
        <taxon>Blastocladiales</taxon>
        <taxon>Catenariaceae</taxon>
        <taxon>Catenaria</taxon>
    </lineage>
</organism>
<dbReference type="Proteomes" id="UP000193411">
    <property type="component" value="Unassembled WGS sequence"/>
</dbReference>
<sequence length="151" mass="16346">MTHHGTVVVDNQVLVLGYTSDTSANQAATAVAVFEITERTPGTLEFRWSDQFVPSALGSGDAEGDANIKSGSSSSAIPAGSALVGSGWLLFLPTWVPTHSETELQSRFRSAAHLLDFESKTRLGAHQYRRFGVSVAPTNASSRWYDWAFRL</sequence>
<gene>
    <name evidence="1" type="ORF">BCR44DRAFT_1103474</name>
</gene>